<gene>
    <name evidence="2" type="ORF">VTK73DRAFT_5867</name>
</gene>
<reference evidence="2 3" key="1">
    <citation type="journal article" date="2024" name="Commun. Biol.">
        <title>Comparative genomic analysis of thermophilic fungi reveals convergent evolutionary adaptations and gene losses.</title>
        <authorList>
            <person name="Steindorff A.S."/>
            <person name="Aguilar-Pontes M.V."/>
            <person name="Robinson A.J."/>
            <person name="Andreopoulos B."/>
            <person name="LaButti K."/>
            <person name="Kuo A."/>
            <person name="Mondo S."/>
            <person name="Riley R."/>
            <person name="Otillar R."/>
            <person name="Haridas S."/>
            <person name="Lipzen A."/>
            <person name="Grimwood J."/>
            <person name="Schmutz J."/>
            <person name="Clum A."/>
            <person name="Reid I.D."/>
            <person name="Moisan M.C."/>
            <person name="Butler G."/>
            <person name="Nguyen T.T.M."/>
            <person name="Dewar K."/>
            <person name="Conant G."/>
            <person name="Drula E."/>
            <person name="Henrissat B."/>
            <person name="Hansel C."/>
            <person name="Singer S."/>
            <person name="Hutchinson M.I."/>
            <person name="de Vries R.P."/>
            <person name="Natvig D.O."/>
            <person name="Powell A.J."/>
            <person name="Tsang A."/>
            <person name="Grigoriev I.V."/>
        </authorList>
    </citation>
    <scope>NUCLEOTIDE SEQUENCE [LARGE SCALE GENOMIC DNA]</scope>
    <source>
        <strain evidence="2 3">ATCC 24622</strain>
    </source>
</reference>
<evidence type="ECO:0000313" key="2">
    <source>
        <dbReference type="EMBL" id="KAL1835265.1"/>
    </source>
</evidence>
<protein>
    <submittedName>
        <fullName evidence="2">Uncharacterized protein</fullName>
    </submittedName>
</protein>
<dbReference type="EMBL" id="JAZHXJ010003296">
    <property type="protein sequence ID" value="KAL1835265.1"/>
    <property type="molecule type" value="Genomic_DNA"/>
</dbReference>
<dbReference type="PANTHER" id="PTHR12083">
    <property type="entry name" value="BIFUNCTIONAL POLYNUCLEOTIDE PHOSPHATASE/KINASE"/>
    <property type="match status" value="1"/>
</dbReference>
<name>A0ABR3V0B6_9PEZI</name>
<evidence type="ECO:0000256" key="1">
    <source>
        <dbReference type="SAM" id="MobiDB-lite"/>
    </source>
</evidence>
<evidence type="ECO:0000313" key="3">
    <source>
        <dbReference type="Proteomes" id="UP001586593"/>
    </source>
</evidence>
<proteinExistence type="predicted"/>
<dbReference type="PANTHER" id="PTHR12083:SF9">
    <property type="entry name" value="BIFUNCTIONAL POLYNUCLEOTIDE PHOSPHATASE_KINASE"/>
    <property type="match status" value="1"/>
</dbReference>
<accession>A0ABR3V0B6</accession>
<keyword evidence="3" id="KW-1185">Reference proteome</keyword>
<feature type="region of interest" description="Disordered" evidence="1">
    <location>
        <begin position="1"/>
        <end position="72"/>
    </location>
</feature>
<feature type="compositionally biased region" description="Polar residues" evidence="1">
    <location>
        <begin position="1"/>
        <end position="13"/>
    </location>
</feature>
<dbReference type="InterPro" id="IPR036412">
    <property type="entry name" value="HAD-like_sf"/>
</dbReference>
<comment type="caution">
    <text evidence="2">The sequence shown here is derived from an EMBL/GenBank/DDBJ whole genome shotgun (WGS) entry which is preliminary data.</text>
</comment>
<dbReference type="Pfam" id="PF08645">
    <property type="entry name" value="PNK3P"/>
    <property type="match status" value="1"/>
</dbReference>
<sequence>MPALEPSSSSSGTKRGAAHRDGSVSPPPLKRKAQSALTKSAVTAFFTPASQKKRDPVVWTERSPDDDTPPTLLVAKYVPERGEDQPLSQRRKIAAFDLDSTLITSASGKKHADSATDWKWWDRSVPGRLKQLYDEEG</sequence>
<dbReference type="Gene3D" id="3.40.50.1000">
    <property type="entry name" value="HAD superfamily/HAD-like"/>
    <property type="match status" value="1"/>
</dbReference>
<dbReference type="InterPro" id="IPR013954">
    <property type="entry name" value="PNK3P"/>
</dbReference>
<dbReference type="Proteomes" id="UP001586593">
    <property type="component" value="Unassembled WGS sequence"/>
</dbReference>
<dbReference type="SUPFAM" id="SSF56784">
    <property type="entry name" value="HAD-like"/>
    <property type="match status" value="1"/>
</dbReference>
<dbReference type="InterPro" id="IPR023214">
    <property type="entry name" value="HAD_sf"/>
</dbReference>
<organism evidence="2 3">
    <name type="scientific">Phialemonium thermophilum</name>
    <dbReference type="NCBI Taxonomy" id="223376"/>
    <lineage>
        <taxon>Eukaryota</taxon>
        <taxon>Fungi</taxon>
        <taxon>Dikarya</taxon>
        <taxon>Ascomycota</taxon>
        <taxon>Pezizomycotina</taxon>
        <taxon>Sordariomycetes</taxon>
        <taxon>Sordariomycetidae</taxon>
        <taxon>Cephalothecales</taxon>
        <taxon>Cephalothecaceae</taxon>
        <taxon>Phialemonium</taxon>
    </lineage>
</organism>